<name>A0A177DUB5_ALTAL</name>
<evidence type="ECO:0000313" key="2">
    <source>
        <dbReference type="EMBL" id="OAG23283.1"/>
    </source>
</evidence>
<dbReference type="PANTHER" id="PTHR43162">
    <property type="match status" value="1"/>
</dbReference>
<evidence type="ECO:0000313" key="4">
    <source>
        <dbReference type="Proteomes" id="UP000077248"/>
    </source>
</evidence>
<dbReference type="Proteomes" id="UP000077248">
    <property type="component" value="Unassembled WGS sequence"/>
</dbReference>
<dbReference type="Pfam" id="PF13460">
    <property type="entry name" value="NAD_binding_10"/>
    <property type="match status" value="1"/>
</dbReference>
<sequence length="302" mass="33498">MTSPVLVFGPTGGVGGAAAIEAHRRGATVYLGMRDTKKELKGIEGDGNNYVRVQADLAKPETIKHAVETSGAKTAFVYVVHEIKDGMRRSFEALKESGITYVVLLSSFKVKDPLTSDTNKKDKIAAFHAAAEGALRETGITYTAVRPAWFNTNIFWNLGDIKKGEVELLYPNVVYDYLAPSDIGTVCGALLTVPRFEKEAGQSIYLCGPKIMNQREGFGVVSKALGKEIKIKEIDEERYFEKFGYIPRPILDTLVQGMRESNAGSDAYSEIYEKAAENVRRYTEREPTQFEEWVKENKASFA</sequence>
<dbReference type="InterPro" id="IPR036291">
    <property type="entry name" value="NAD(P)-bd_dom_sf"/>
</dbReference>
<dbReference type="OMA" id="MRNTKKP"/>
<evidence type="ECO:0000259" key="1">
    <source>
        <dbReference type="Pfam" id="PF13460"/>
    </source>
</evidence>
<dbReference type="Gene3D" id="3.40.50.720">
    <property type="entry name" value="NAD(P)-binding Rossmann-like Domain"/>
    <property type="match status" value="1"/>
</dbReference>
<dbReference type="KEGG" id="aalt:CC77DRAFT_1018106"/>
<reference evidence="3" key="3">
    <citation type="journal article" date="2019" name="J. ISSAAS">
        <title>Genomics, evolutionary history and diagnostics of the Alternaria alternata species group including apple and Asian pear pathotypes.</title>
        <authorList>
            <person name="Armitage A.D."/>
            <person name="Cockerton H.M."/>
            <person name="Sreenivasaprasad S."/>
            <person name="Woodhall J."/>
            <person name="Lane C."/>
            <person name="Harrison R.J."/>
            <person name="Clarkson J.P."/>
        </authorList>
    </citation>
    <scope>NUCLEOTIDE SEQUENCE</scope>
    <source>
        <strain evidence="3">FERA 1177</strain>
    </source>
</reference>
<accession>A0A177DUB5</accession>
<keyword evidence="4" id="KW-1185">Reference proteome</keyword>
<protein>
    <submittedName>
        <fullName evidence="2">NAD(P)-binding protein</fullName>
    </submittedName>
</protein>
<dbReference type="SUPFAM" id="SSF51735">
    <property type="entry name" value="NAD(P)-binding Rossmann-fold domains"/>
    <property type="match status" value="1"/>
</dbReference>
<organism evidence="2 4">
    <name type="scientific">Alternaria alternata</name>
    <name type="common">Alternaria rot fungus</name>
    <name type="synonym">Torula alternata</name>
    <dbReference type="NCBI Taxonomy" id="5599"/>
    <lineage>
        <taxon>Eukaryota</taxon>
        <taxon>Fungi</taxon>
        <taxon>Dikarya</taxon>
        <taxon>Ascomycota</taxon>
        <taxon>Pezizomycotina</taxon>
        <taxon>Dothideomycetes</taxon>
        <taxon>Pleosporomycetidae</taxon>
        <taxon>Pleosporales</taxon>
        <taxon>Pleosporineae</taxon>
        <taxon>Pleosporaceae</taxon>
        <taxon>Alternaria</taxon>
        <taxon>Alternaria sect. Alternaria</taxon>
        <taxon>Alternaria alternata complex</taxon>
    </lineage>
</organism>
<evidence type="ECO:0000313" key="5">
    <source>
        <dbReference type="Proteomes" id="UP000291422"/>
    </source>
</evidence>
<dbReference type="Proteomes" id="UP000291422">
    <property type="component" value="Unassembled WGS sequence"/>
</dbReference>
<dbReference type="AlphaFoldDB" id="A0A177DUB5"/>
<dbReference type="EMBL" id="PDXD01000005">
    <property type="protein sequence ID" value="RYN79818.1"/>
    <property type="molecule type" value="Genomic_DNA"/>
</dbReference>
<dbReference type="RefSeq" id="XP_018388704.1">
    <property type="nucleotide sequence ID" value="XM_018524552.1"/>
</dbReference>
<feature type="domain" description="NAD(P)-binding" evidence="1">
    <location>
        <begin position="9"/>
        <end position="152"/>
    </location>
</feature>
<reference evidence="2 4" key="1">
    <citation type="submission" date="2016-05" db="EMBL/GenBank/DDBJ databases">
        <title>Comparative analysis of secretome profiles of manganese(II)-oxidizing ascomycete fungi.</title>
        <authorList>
            <consortium name="DOE Joint Genome Institute"/>
            <person name="Zeiner C.A."/>
            <person name="Purvine S.O."/>
            <person name="Zink E.M."/>
            <person name="Wu S."/>
            <person name="Pasa-Tolic L."/>
            <person name="Chaput D.L."/>
            <person name="Haridas S."/>
            <person name="Grigoriev I.V."/>
            <person name="Santelli C.M."/>
            <person name="Hansel C.M."/>
        </authorList>
    </citation>
    <scope>NUCLEOTIDE SEQUENCE [LARGE SCALE GENOMIC DNA]</scope>
    <source>
        <strain evidence="2 4">SRC1lrK2f</strain>
    </source>
</reference>
<dbReference type="GeneID" id="29110146"/>
<dbReference type="EMBL" id="KV441473">
    <property type="protein sequence ID" value="OAG23283.1"/>
    <property type="molecule type" value="Genomic_DNA"/>
</dbReference>
<reference evidence="5" key="2">
    <citation type="journal article" date="2019" name="bioRxiv">
        <title>Genomics, evolutionary history and diagnostics of the Alternaria alternata species group including apple and Asian pear pathotypes.</title>
        <authorList>
            <person name="Armitage A.D."/>
            <person name="Cockerton H.M."/>
            <person name="Sreenivasaprasad S."/>
            <person name="Woodhall J.W."/>
            <person name="Lane C.R."/>
            <person name="Harrison R.J."/>
            <person name="Clarkson J.P."/>
        </authorList>
    </citation>
    <scope>NUCLEOTIDE SEQUENCE [LARGE SCALE GENOMIC DNA]</scope>
    <source>
        <strain evidence="5">FERA 1177</strain>
    </source>
</reference>
<dbReference type="InterPro" id="IPR016040">
    <property type="entry name" value="NAD(P)-bd_dom"/>
</dbReference>
<dbReference type="PANTHER" id="PTHR43162:SF1">
    <property type="entry name" value="PRESTALK A DIFFERENTIATION PROTEIN A"/>
    <property type="match status" value="1"/>
</dbReference>
<dbReference type="InterPro" id="IPR051604">
    <property type="entry name" value="Ergot_Alk_Oxidoreductase"/>
</dbReference>
<proteinExistence type="predicted"/>
<dbReference type="VEuPathDB" id="FungiDB:CC77DRAFT_1018106"/>
<evidence type="ECO:0000313" key="3">
    <source>
        <dbReference type="EMBL" id="RYN79818.1"/>
    </source>
</evidence>
<gene>
    <name evidence="3" type="ORF">AA0117_g3808</name>
    <name evidence="2" type="ORF">CC77DRAFT_1018106</name>
</gene>